<evidence type="ECO:0000256" key="7">
    <source>
        <dbReference type="SAM" id="Phobius"/>
    </source>
</evidence>
<feature type="transmembrane region" description="Helical" evidence="7">
    <location>
        <begin position="523"/>
        <end position="541"/>
    </location>
</feature>
<proteinExistence type="inferred from homology"/>
<comment type="subcellular location">
    <subcellularLocation>
        <location evidence="1">Endomembrane system</location>
        <topology evidence="1">Multi-pass membrane protein</topology>
    </subcellularLocation>
</comment>
<dbReference type="CDD" id="cd17502">
    <property type="entry name" value="MFS_Azr1_MDR_like"/>
    <property type="match status" value="1"/>
</dbReference>
<dbReference type="PANTHER" id="PTHR23501">
    <property type="entry name" value="MAJOR FACILITATOR SUPERFAMILY"/>
    <property type="match status" value="1"/>
</dbReference>
<feature type="transmembrane region" description="Helical" evidence="7">
    <location>
        <begin position="381"/>
        <end position="405"/>
    </location>
</feature>
<organism evidence="9 10">
    <name type="scientific">Lentinula detonsa</name>
    <dbReference type="NCBI Taxonomy" id="2804962"/>
    <lineage>
        <taxon>Eukaryota</taxon>
        <taxon>Fungi</taxon>
        <taxon>Dikarya</taxon>
        <taxon>Basidiomycota</taxon>
        <taxon>Agaricomycotina</taxon>
        <taxon>Agaricomycetes</taxon>
        <taxon>Agaricomycetidae</taxon>
        <taxon>Agaricales</taxon>
        <taxon>Marasmiineae</taxon>
        <taxon>Omphalotaceae</taxon>
        <taxon>Lentinula</taxon>
    </lineage>
</organism>
<dbReference type="SUPFAM" id="SSF103473">
    <property type="entry name" value="MFS general substrate transporter"/>
    <property type="match status" value="1"/>
</dbReference>
<evidence type="ECO:0000256" key="5">
    <source>
        <dbReference type="ARBA" id="ARBA00022989"/>
    </source>
</evidence>
<dbReference type="AlphaFoldDB" id="A0A9W8P6S1"/>
<keyword evidence="6 7" id="KW-0472">Membrane</keyword>
<comment type="similarity">
    <text evidence="2">Belongs to the major facilitator superfamily.</text>
</comment>
<feature type="transmembrane region" description="Helical" evidence="7">
    <location>
        <begin position="248"/>
        <end position="267"/>
    </location>
</feature>
<feature type="transmembrane region" description="Helical" evidence="7">
    <location>
        <begin position="211"/>
        <end position="236"/>
    </location>
</feature>
<dbReference type="GO" id="GO:0000329">
    <property type="term" value="C:fungal-type vacuole membrane"/>
    <property type="evidence" value="ECO:0007669"/>
    <property type="project" value="TreeGrafter"/>
</dbReference>
<feature type="transmembrane region" description="Helical" evidence="7">
    <location>
        <begin position="318"/>
        <end position="342"/>
    </location>
</feature>
<feature type="transmembrane region" description="Helical" evidence="7">
    <location>
        <begin position="123"/>
        <end position="142"/>
    </location>
</feature>
<dbReference type="PROSITE" id="PS50850">
    <property type="entry name" value="MFS"/>
    <property type="match status" value="1"/>
</dbReference>
<feature type="transmembrane region" description="Helical" evidence="7">
    <location>
        <begin position="93"/>
        <end position="111"/>
    </location>
</feature>
<evidence type="ECO:0000313" key="10">
    <source>
        <dbReference type="Proteomes" id="UP001142393"/>
    </source>
</evidence>
<evidence type="ECO:0000256" key="6">
    <source>
        <dbReference type="ARBA" id="ARBA00023136"/>
    </source>
</evidence>
<dbReference type="Gene3D" id="1.20.1250.20">
    <property type="entry name" value="MFS general substrate transporter like domains"/>
    <property type="match status" value="1"/>
</dbReference>
<dbReference type="InterPro" id="IPR036259">
    <property type="entry name" value="MFS_trans_sf"/>
</dbReference>
<comment type="caution">
    <text evidence="9">The sequence shown here is derived from an EMBL/GenBank/DDBJ whole genome shotgun (WGS) entry which is preliminary data.</text>
</comment>
<feature type="transmembrane region" description="Helical" evidence="7">
    <location>
        <begin position="354"/>
        <end position="374"/>
    </location>
</feature>
<gene>
    <name evidence="9" type="ORF">DFH05DRAFT_1482431</name>
</gene>
<feature type="transmembrane region" description="Helical" evidence="7">
    <location>
        <begin position="180"/>
        <end position="199"/>
    </location>
</feature>
<reference evidence="9 10" key="1">
    <citation type="journal article" date="2023" name="Proc. Natl. Acad. Sci. U.S.A.">
        <title>A global phylogenomic analysis of the shiitake genus Lentinula.</title>
        <authorList>
            <person name="Sierra-Patev S."/>
            <person name="Min B."/>
            <person name="Naranjo-Ortiz M."/>
            <person name="Looney B."/>
            <person name="Konkel Z."/>
            <person name="Slot J.C."/>
            <person name="Sakamoto Y."/>
            <person name="Steenwyk J.L."/>
            <person name="Rokas A."/>
            <person name="Carro J."/>
            <person name="Camarero S."/>
            <person name="Ferreira P."/>
            <person name="Molpeceres G."/>
            <person name="Ruiz-Duenas F.J."/>
            <person name="Serrano A."/>
            <person name="Henrissat B."/>
            <person name="Drula E."/>
            <person name="Hughes K.W."/>
            <person name="Mata J.L."/>
            <person name="Ishikawa N.K."/>
            <person name="Vargas-Isla R."/>
            <person name="Ushijima S."/>
            <person name="Smith C.A."/>
            <person name="Donoghue J."/>
            <person name="Ahrendt S."/>
            <person name="Andreopoulos W."/>
            <person name="He G."/>
            <person name="LaButti K."/>
            <person name="Lipzen A."/>
            <person name="Ng V."/>
            <person name="Riley R."/>
            <person name="Sandor L."/>
            <person name="Barry K."/>
            <person name="Martinez A.T."/>
            <person name="Xiao Y."/>
            <person name="Gibbons J.G."/>
            <person name="Terashima K."/>
            <person name="Grigoriev I.V."/>
            <person name="Hibbett D."/>
        </authorList>
    </citation>
    <scope>NUCLEOTIDE SEQUENCE [LARGE SCALE GENOMIC DNA]</scope>
    <source>
        <strain evidence="9 10">TFB7810</strain>
    </source>
</reference>
<dbReference type="EMBL" id="JANVFU010000003">
    <property type="protein sequence ID" value="KAJ3747977.1"/>
    <property type="molecule type" value="Genomic_DNA"/>
</dbReference>
<evidence type="ECO:0000313" key="9">
    <source>
        <dbReference type="EMBL" id="KAJ3747977.1"/>
    </source>
</evidence>
<feature type="domain" description="Major facilitator superfamily (MFS) profile" evidence="8">
    <location>
        <begin position="58"/>
        <end position="549"/>
    </location>
</feature>
<keyword evidence="4 7" id="KW-0812">Transmembrane</keyword>
<dbReference type="Proteomes" id="UP001142393">
    <property type="component" value="Unassembled WGS sequence"/>
</dbReference>
<evidence type="ECO:0000256" key="2">
    <source>
        <dbReference type="ARBA" id="ARBA00008335"/>
    </source>
</evidence>
<accession>A0A9W8P6S1</accession>
<evidence type="ECO:0000256" key="3">
    <source>
        <dbReference type="ARBA" id="ARBA00022448"/>
    </source>
</evidence>
<dbReference type="GO" id="GO:0015174">
    <property type="term" value="F:basic amino acid transmembrane transporter activity"/>
    <property type="evidence" value="ECO:0007669"/>
    <property type="project" value="TreeGrafter"/>
</dbReference>
<evidence type="ECO:0000256" key="4">
    <source>
        <dbReference type="ARBA" id="ARBA00022692"/>
    </source>
</evidence>
<dbReference type="GO" id="GO:0012505">
    <property type="term" value="C:endomembrane system"/>
    <property type="evidence" value="ECO:0007669"/>
    <property type="project" value="UniProtKB-SubCell"/>
</dbReference>
<feature type="transmembrane region" description="Helical" evidence="7">
    <location>
        <begin position="411"/>
        <end position="437"/>
    </location>
</feature>
<sequence>MITGWIENRPNGFHLRRSKFKTTNDRSGHGALSNYGITPHAEQSEDDIATDQRSLLAIVLPMALGIFLVAMDSTIVVASYASIGNELEQLSKVSWIATGYMLTLTSFQPLYGKLSDIFGRKSCLLMAYMIFALGCLLCGLSRTMDQLIWARALAGIGGGGMSTVVSIILSDIVPLRSRGVWQGVINIVFASGSSVGAPLGGFLADTIGWRWAFLIQFPAVLLAVISVSVALRLPAIENTDFQAKIKRVDFAGAASLVTCIFFLLFGLDNGGNVTWTDKTTLGSLIASVIMFILFGTIEMELAKEPFAPKRIVLNKSLIASYFVNFFSVASNLSMLFHVSLYLQAVKGFSPSRVGFWLVPGIIGGVTGSLGSGLIMKATGKYYWLTVLEYILLVAGSFTIVLSAGIAMNSVIVISFGLVVSGLGNGGGITTSLISLISNAGQKDQAIATAVSYLFRSLGSVVGLSIGSTILQDVLRSILRQRLTGQDITQIVRRVRESLEYLDELDQTTRTIVLGAYEDAIQRTMWFSFSMGICALVASLFIKEVPLNRR</sequence>
<name>A0A9W8P6S1_9AGAR</name>
<feature type="transmembrane region" description="Helical" evidence="7">
    <location>
        <begin position="279"/>
        <end position="297"/>
    </location>
</feature>
<dbReference type="FunFam" id="1.20.1720.10:FF:000013">
    <property type="entry name" value="Related to multidrug resistance proteins"/>
    <property type="match status" value="1"/>
</dbReference>
<feature type="transmembrane region" description="Helical" evidence="7">
    <location>
        <begin position="148"/>
        <end position="168"/>
    </location>
</feature>
<keyword evidence="10" id="KW-1185">Reference proteome</keyword>
<keyword evidence="3" id="KW-0813">Transport</keyword>
<evidence type="ECO:0000256" key="1">
    <source>
        <dbReference type="ARBA" id="ARBA00004127"/>
    </source>
</evidence>
<feature type="transmembrane region" description="Helical" evidence="7">
    <location>
        <begin position="449"/>
        <end position="470"/>
    </location>
</feature>
<feature type="transmembrane region" description="Helical" evidence="7">
    <location>
        <begin position="55"/>
        <end position="81"/>
    </location>
</feature>
<dbReference type="Gene3D" id="1.20.1720.10">
    <property type="entry name" value="Multidrug resistance protein D"/>
    <property type="match status" value="1"/>
</dbReference>
<dbReference type="PANTHER" id="PTHR23501:SF84">
    <property type="entry name" value="VACUOLAR MEMBRANE AMINO ACID UPTAKE TRANSPORTER FNX2"/>
    <property type="match status" value="1"/>
</dbReference>
<dbReference type="Pfam" id="PF07690">
    <property type="entry name" value="MFS_1"/>
    <property type="match status" value="1"/>
</dbReference>
<protein>
    <submittedName>
        <fullName evidence="9">Member of the major facilitator superfamily</fullName>
    </submittedName>
</protein>
<evidence type="ECO:0000259" key="8">
    <source>
        <dbReference type="PROSITE" id="PS50850"/>
    </source>
</evidence>
<dbReference type="InterPro" id="IPR020846">
    <property type="entry name" value="MFS_dom"/>
</dbReference>
<keyword evidence="5 7" id="KW-1133">Transmembrane helix</keyword>
<dbReference type="InterPro" id="IPR011701">
    <property type="entry name" value="MFS"/>
</dbReference>